<organism evidence="4 5">
    <name type="scientific">Enterococcus italicus (strain DSM 15952 / CCUG 50447 / LMG 22039 / TP 1.5)</name>
    <dbReference type="NCBI Taxonomy" id="888064"/>
    <lineage>
        <taxon>Bacteria</taxon>
        <taxon>Bacillati</taxon>
        <taxon>Bacillota</taxon>
        <taxon>Bacilli</taxon>
        <taxon>Lactobacillales</taxon>
        <taxon>Enterococcaceae</taxon>
        <taxon>Enterococcus</taxon>
    </lineage>
</organism>
<comment type="caution">
    <text evidence="4">The sequence shown here is derived from an EMBL/GenBank/DDBJ whole genome shotgun (WGS) entry which is preliminary data.</text>
</comment>
<evidence type="ECO:0000313" key="4">
    <source>
        <dbReference type="EMBL" id="EFU72993.1"/>
    </source>
</evidence>
<dbReference type="Pfam" id="PF00881">
    <property type="entry name" value="Nitroreductase"/>
    <property type="match status" value="1"/>
</dbReference>
<reference evidence="4 5" key="1">
    <citation type="submission" date="2010-12" db="EMBL/GenBank/DDBJ databases">
        <authorList>
            <person name="Muzny D."/>
            <person name="Qin X."/>
            <person name="Deng J."/>
            <person name="Jiang H."/>
            <person name="Liu Y."/>
            <person name="Qu J."/>
            <person name="Song X.-Z."/>
            <person name="Zhang L."/>
            <person name="Thornton R."/>
            <person name="Coyle M."/>
            <person name="Francisco L."/>
            <person name="Jackson L."/>
            <person name="Javaid M."/>
            <person name="Korchina V."/>
            <person name="Kovar C."/>
            <person name="Mata R."/>
            <person name="Mathew T."/>
            <person name="Ngo R."/>
            <person name="Nguyen L."/>
            <person name="Nguyen N."/>
            <person name="Okwuonu G."/>
            <person name="Ongeri F."/>
            <person name="Pham C."/>
            <person name="Simmons D."/>
            <person name="Wilczek-Boney K."/>
            <person name="Hale W."/>
            <person name="Jakkamsetti A."/>
            <person name="Pham P."/>
            <person name="Ruth R."/>
            <person name="San Lucas F."/>
            <person name="Warren J."/>
            <person name="Zhang J."/>
            <person name="Zhao Z."/>
            <person name="Zhou C."/>
            <person name="Zhu D."/>
            <person name="Lee S."/>
            <person name="Bess C."/>
            <person name="Blankenburg K."/>
            <person name="Forbes L."/>
            <person name="Fu Q."/>
            <person name="Gubbala S."/>
            <person name="Hirani K."/>
            <person name="Jayaseelan J.C."/>
            <person name="Lara F."/>
            <person name="Munidasa M."/>
            <person name="Palculict T."/>
            <person name="Patil S."/>
            <person name="Pu L.-L."/>
            <person name="Saada N."/>
            <person name="Tang L."/>
            <person name="Weissenberger G."/>
            <person name="Zhu Y."/>
            <person name="Hemphill L."/>
            <person name="Shang Y."/>
            <person name="Youmans B."/>
            <person name="Ayvaz T."/>
            <person name="Ross M."/>
            <person name="Santibanez J."/>
            <person name="Aqrawi P."/>
            <person name="Gross S."/>
            <person name="Joshi V."/>
            <person name="Fowler G."/>
            <person name="Nazareth L."/>
            <person name="Reid J."/>
            <person name="Worley K."/>
            <person name="Petrosino J."/>
            <person name="Highlander S."/>
            <person name="Gibbs R."/>
        </authorList>
    </citation>
    <scope>NUCLEOTIDE SEQUENCE [LARGE SCALE GENOMIC DNA]</scope>
    <source>
        <strain evidence="5">DSM 15952 / CCUG 50447 / LMG 22039 / TP 1.5</strain>
    </source>
</reference>
<dbReference type="HOGENOM" id="CLU_070764_4_5_9"/>
<keyword evidence="5" id="KW-1185">Reference proteome</keyword>
<evidence type="ECO:0000256" key="1">
    <source>
        <dbReference type="ARBA" id="ARBA00007118"/>
    </source>
</evidence>
<dbReference type="eggNOG" id="COG0778">
    <property type="taxonomic scope" value="Bacteria"/>
</dbReference>
<evidence type="ECO:0000259" key="3">
    <source>
        <dbReference type="Pfam" id="PF00881"/>
    </source>
</evidence>
<dbReference type="InterPro" id="IPR029479">
    <property type="entry name" value="Nitroreductase"/>
</dbReference>
<dbReference type="InterPro" id="IPR000415">
    <property type="entry name" value="Nitroreductase-like"/>
</dbReference>
<comment type="similarity">
    <text evidence="1">Belongs to the nitroreductase family.</text>
</comment>
<keyword evidence="2" id="KW-0560">Oxidoreductase</keyword>
<dbReference type="SUPFAM" id="SSF55469">
    <property type="entry name" value="FMN-dependent nitroreductase-like"/>
    <property type="match status" value="1"/>
</dbReference>
<proteinExistence type="inferred from homology"/>
<evidence type="ECO:0000313" key="5">
    <source>
        <dbReference type="Proteomes" id="UP000010296"/>
    </source>
</evidence>
<feature type="domain" description="Nitroreductase" evidence="3">
    <location>
        <begin position="19"/>
        <end position="195"/>
    </location>
</feature>
<dbReference type="GO" id="GO:0016491">
    <property type="term" value="F:oxidoreductase activity"/>
    <property type="evidence" value="ECO:0007669"/>
    <property type="project" value="UniProtKB-KW"/>
</dbReference>
<dbReference type="AlphaFoldDB" id="E6LIB8"/>
<dbReference type="STRING" id="888064.HMPREF9088_2108"/>
<sequence>MKEETNMTNEQTFSDIVFGRKSVRVYDETYKISHEEMLAMIQEATTAPSSVNMQPWRFVVVESDEQKANLKPLIRFNTRQNDTSSAMVLIFGDMACYELGEEIYDQAVAEGKMPADVRDQQLAAIIPYYKNFTTQQMNDVVKIDSSLAAMQFMLVARAHGYETNPIGGFEADQLAEAMGLDKERYVPVMILSIGKAKEEGYSSVRLAAEKITEFK</sequence>
<dbReference type="PANTHER" id="PTHR43673">
    <property type="entry name" value="NAD(P)H NITROREDUCTASE YDGI-RELATED"/>
    <property type="match status" value="1"/>
</dbReference>
<name>E6LIB8_ENTI1</name>
<gene>
    <name evidence="4" type="ORF">HMPREF9088_2108</name>
</gene>
<dbReference type="Gene3D" id="3.40.109.10">
    <property type="entry name" value="NADH Oxidase"/>
    <property type="match status" value="1"/>
</dbReference>
<dbReference type="CDD" id="cd02137">
    <property type="entry name" value="MhqN-like"/>
    <property type="match status" value="1"/>
</dbReference>
<dbReference type="PANTHER" id="PTHR43673:SF10">
    <property type="entry name" value="NADH DEHYDROGENASE_NAD(P)H NITROREDUCTASE XCC3605-RELATED"/>
    <property type="match status" value="1"/>
</dbReference>
<evidence type="ECO:0000256" key="2">
    <source>
        <dbReference type="ARBA" id="ARBA00023002"/>
    </source>
</evidence>
<protein>
    <submittedName>
        <fullName evidence="4">Nitroreductase family protein</fullName>
    </submittedName>
</protein>
<dbReference type="Proteomes" id="UP000010296">
    <property type="component" value="Unassembled WGS sequence"/>
</dbReference>
<accession>E6LIB8</accession>
<dbReference type="EMBL" id="AEPV01000086">
    <property type="protein sequence ID" value="EFU72993.1"/>
    <property type="molecule type" value="Genomic_DNA"/>
</dbReference>